<reference evidence="2 3" key="1">
    <citation type="submission" date="2017-04" db="EMBL/GenBank/DDBJ databases">
        <title>The Characteristic of a Fine Plant Growth-Promoting Rhizobacteria Bacillus mycoides Gnyt1 and its Whole Genome Sequencing Analysis.</title>
        <authorList>
            <person name="Li J.H."/>
            <person name="Yao T."/>
        </authorList>
    </citation>
    <scope>NUCLEOTIDE SEQUENCE [LARGE SCALE GENOMIC DNA]</scope>
    <source>
        <strain evidence="2 3">Gnyt1</strain>
        <plasmid evidence="3">Plasmid unnamed3</plasmid>
    </source>
</reference>
<evidence type="ECO:0000256" key="1">
    <source>
        <dbReference type="SAM" id="Phobius"/>
    </source>
</evidence>
<geneLocation type="plasmid" evidence="2 3">
    <name>unnamed3</name>
</geneLocation>
<feature type="transmembrane region" description="Helical" evidence="1">
    <location>
        <begin position="57"/>
        <end position="76"/>
    </location>
</feature>
<keyword evidence="1" id="KW-0472">Membrane</keyword>
<organism evidence="2 3">
    <name type="scientific">Bacillus mycoides</name>
    <dbReference type="NCBI Taxonomy" id="1405"/>
    <lineage>
        <taxon>Bacteria</taxon>
        <taxon>Bacillati</taxon>
        <taxon>Bacillota</taxon>
        <taxon>Bacilli</taxon>
        <taxon>Bacillales</taxon>
        <taxon>Bacillaceae</taxon>
        <taxon>Bacillus</taxon>
        <taxon>Bacillus cereus group</taxon>
    </lineage>
</organism>
<proteinExistence type="predicted"/>
<gene>
    <name evidence="2" type="ORF">B7492_32785</name>
</gene>
<name>A0A1W6AIZ9_BACMY</name>
<feature type="transmembrane region" description="Helical" evidence="1">
    <location>
        <begin position="28"/>
        <end position="51"/>
    </location>
</feature>
<evidence type="ECO:0000313" key="3">
    <source>
        <dbReference type="Proteomes" id="UP000192932"/>
    </source>
</evidence>
<dbReference type="RefSeq" id="WP_085313522.1">
    <property type="nucleotide sequence ID" value="NZ_CP020746.1"/>
</dbReference>
<keyword evidence="1" id="KW-1133">Transmembrane helix</keyword>
<keyword evidence="2" id="KW-0614">Plasmid</keyword>
<dbReference type="Proteomes" id="UP000192932">
    <property type="component" value="Plasmid unnamed3"/>
</dbReference>
<evidence type="ECO:0000313" key="2">
    <source>
        <dbReference type="EMBL" id="ARJ25813.1"/>
    </source>
</evidence>
<protein>
    <submittedName>
        <fullName evidence="2">Uncharacterized protein</fullName>
    </submittedName>
</protein>
<accession>A0A1W6AIZ9</accession>
<keyword evidence="1" id="KW-0812">Transmembrane</keyword>
<dbReference type="EMBL" id="CP020746">
    <property type="protein sequence ID" value="ARJ25813.1"/>
    <property type="molecule type" value="Genomic_DNA"/>
</dbReference>
<dbReference type="AlphaFoldDB" id="A0A1W6AIZ9"/>
<sequence length="92" mass="10737">MRLGGLDVKVIDIAKKRRIYFEMKQQELQASILIIIAGFFAAVVILVFQISFELGHLYHYIVTFSFLTYFSLHLYSNNKLPKNREKAKGILR</sequence>